<evidence type="ECO:0000313" key="1">
    <source>
        <dbReference type="EMBL" id="VDN00260.1"/>
    </source>
</evidence>
<evidence type="ECO:0000313" key="3">
    <source>
        <dbReference type="WBParaSite" id="nOo.2.0.1.t12907-RA"/>
    </source>
</evidence>
<protein>
    <submittedName>
        <fullName evidence="3">ENTH domain-containing protein</fullName>
    </submittedName>
</protein>
<organism evidence="3">
    <name type="scientific">Onchocerca ochengi</name>
    <name type="common">Filarial nematode worm</name>
    <dbReference type="NCBI Taxonomy" id="42157"/>
    <lineage>
        <taxon>Eukaryota</taxon>
        <taxon>Metazoa</taxon>
        <taxon>Ecdysozoa</taxon>
        <taxon>Nematoda</taxon>
        <taxon>Chromadorea</taxon>
        <taxon>Rhabditida</taxon>
        <taxon>Spirurina</taxon>
        <taxon>Spiruromorpha</taxon>
        <taxon>Filarioidea</taxon>
        <taxon>Onchocercidae</taxon>
        <taxon>Onchocerca</taxon>
    </lineage>
</organism>
<accession>A0A182EXK4</accession>
<keyword evidence="2" id="KW-1185">Reference proteome</keyword>
<gene>
    <name evidence="1" type="ORF">NOO_LOCUS12907</name>
</gene>
<dbReference type="Proteomes" id="UP000271087">
    <property type="component" value="Unassembled WGS sequence"/>
</dbReference>
<name>A0A182EXK4_ONCOC</name>
<evidence type="ECO:0000313" key="2">
    <source>
        <dbReference type="Proteomes" id="UP000271087"/>
    </source>
</evidence>
<dbReference type="EMBL" id="UYRW01012483">
    <property type="protein sequence ID" value="VDN00260.1"/>
    <property type="molecule type" value="Genomic_DNA"/>
</dbReference>
<reference evidence="1 2" key="2">
    <citation type="submission" date="2018-08" db="EMBL/GenBank/DDBJ databases">
        <authorList>
            <person name="Laetsch R D."/>
            <person name="Stevens L."/>
            <person name="Kumar S."/>
            <person name="Blaxter L. M."/>
        </authorList>
    </citation>
    <scope>NUCLEOTIDE SEQUENCE [LARGE SCALE GENOMIC DNA]</scope>
</reference>
<dbReference type="WBParaSite" id="nOo.2.0.1.t12907-RA">
    <property type="protein sequence ID" value="nOo.2.0.1.t12907-RA"/>
    <property type="gene ID" value="nOo.2.0.1.g12907"/>
</dbReference>
<proteinExistence type="predicted"/>
<reference evidence="3" key="1">
    <citation type="submission" date="2016-06" db="UniProtKB">
        <authorList>
            <consortium name="WormBaseParasite"/>
        </authorList>
    </citation>
    <scope>IDENTIFICATION</scope>
</reference>
<dbReference type="AlphaFoldDB" id="A0A182EXK4"/>
<sequence>TGPGKPRRAMNLLNMCKKHSADKLSAISKCTTLVVKHVLSTHYQFYPREDPHVQRYPEFTSHFCKCMSNKHGLSLRDAVV</sequence>